<protein>
    <recommendedName>
        <fullName evidence="3">DUF4371 domain-containing protein</fullName>
    </recommendedName>
</protein>
<keyword evidence="2" id="KW-1185">Reference proteome</keyword>
<proteinExistence type="predicted"/>
<accession>A0AA36F953</accession>
<evidence type="ECO:0008006" key="3">
    <source>
        <dbReference type="Google" id="ProtNLM"/>
    </source>
</evidence>
<name>A0AA36F953_OCTVU</name>
<gene>
    <name evidence="1" type="ORF">OCTVUL_1B022093</name>
</gene>
<dbReference type="EMBL" id="OX597823">
    <property type="protein sequence ID" value="CAI9728794.1"/>
    <property type="molecule type" value="Genomic_DNA"/>
</dbReference>
<sequence length="159" mass="18004">MKMFDVLCPDKKQLFAKVSISRNTVADQVCEMATDLKTQLIEKGKDFVACSLVMGDTTDTIDTAQLAIFICEVDSNLFIMEEILDIKLMPRTTTGKEHFEKIYQNVTNMKPPWDKIVGLTIDGAPVMCGEKSGLVVRICLKMQEENYTDEQTTYHCIIH</sequence>
<evidence type="ECO:0000313" key="1">
    <source>
        <dbReference type="EMBL" id="CAI9728794.1"/>
    </source>
</evidence>
<dbReference type="Proteomes" id="UP001162480">
    <property type="component" value="Chromosome 10"/>
</dbReference>
<dbReference type="PANTHER" id="PTHR45913:SF11">
    <property type="entry name" value="EPM2A-INTERACTING PROTEIN 1"/>
    <property type="match status" value="1"/>
</dbReference>
<organism evidence="1 2">
    <name type="scientific">Octopus vulgaris</name>
    <name type="common">Common octopus</name>
    <dbReference type="NCBI Taxonomy" id="6645"/>
    <lineage>
        <taxon>Eukaryota</taxon>
        <taxon>Metazoa</taxon>
        <taxon>Spiralia</taxon>
        <taxon>Lophotrochozoa</taxon>
        <taxon>Mollusca</taxon>
        <taxon>Cephalopoda</taxon>
        <taxon>Coleoidea</taxon>
        <taxon>Octopodiformes</taxon>
        <taxon>Octopoda</taxon>
        <taxon>Incirrata</taxon>
        <taxon>Octopodidae</taxon>
        <taxon>Octopus</taxon>
    </lineage>
</organism>
<dbReference type="PANTHER" id="PTHR45913">
    <property type="entry name" value="EPM2A-INTERACTING PROTEIN 1"/>
    <property type="match status" value="1"/>
</dbReference>
<dbReference type="AlphaFoldDB" id="A0AA36F953"/>
<reference evidence="1" key="1">
    <citation type="submission" date="2023-08" db="EMBL/GenBank/DDBJ databases">
        <authorList>
            <person name="Alioto T."/>
            <person name="Alioto T."/>
            <person name="Gomez Garrido J."/>
        </authorList>
    </citation>
    <scope>NUCLEOTIDE SEQUENCE</scope>
</reference>
<evidence type="ECO:0000313" key="2">
    <source>
        <dbReference type="Proteomes" id="UP001162480"/>
    </source>
</evidence>